<accession>A0ABY2KR39</accession>
<feature type="signal peptide" evidence="2">
    <location>
        <begin position="1"/>
        <end position="19"/>
    </location>
</feature>
<dbReference type="Proteomes" id="UP000297741">
    <property type="component" value="Unassembled WGS sequence"/>
</dbReference>
<keyword evidence="2" id="KW-0732">Signal</keyword>
<comment type="caution">
    <text evidence="4">The sequence shown here is derived from an EMBL/GenBank/DDBJ whole genome shotgun (WGS) entry which is preliminary data.</text>
</comment>
<evidence type="ECO:0000256" key="1">
    <source>
        <dbReference type="SAM" id="Phobius"/>
    </source>
</evidence>
<keyword evidence="1" id="KW-1133">Transmembrane helix</keyword>
<organism evidence="4 5">
    <name type="scientific">Pseudotabrizicola sediminis</name>
    <dbReference type="NCBI Taxonomy" id="2486418"/>
    <lineage>
        <taxon>Bacteria</taxon>
        <taxon>Pseudomonadati</taxon>
        <taxon>Pseudomonadota</taxon>
        <taxon>Alphaproteobacteria</taxon>
        <taxon>Rhodobacterales</taxon>
        <taxon>Paracoccaceae</taxon>
        <taxon>Pseudotabrizicola</taxon>
    </lineage>
</organism>
<protein>
    <submittedName>
        <fullName evidence="4">VPLPA-CTERM sorting domain-containing protein</fullName>
    </submittedName>
</protein>
<dbReference type="Pfam" id="PF07589">
    <property type="entry name" value="PEP-CTERM"/>
    <property type="match status" value="1"/>
</dbReference>
<dbReference type="InterPro" id="IPR013424">
    <property type="entry name" value="Ice-binding_C"/>
</dbReference>
<keyword evidence="1" id="KW-0472">Membrane</keyword>
<evidence type="ECO:0000313" key="4">
    <source>
        <dbReference type="EMBL" id="TGD45200.1"/>
    </source>
</evidence>
<evidence type="ECO:0000259" key="3">
    <source>
        <dbReference type="Pfam" id="PF07589"/>
    </source>
</evidence>
<dbReference type="InterPro" id="IPR022472">
    <property type="entry name" value="VPLPA-CTERM"/>
</dbReference>
<keyword evidence="5" id="KW-1185">Reference proteome</keyword>
<dbReference type="NCBIfam" id="TIGR03370">
    <property type="entry name" value="VPLPA-CTERM"/>
    <property type="match status" value="1"/>
</dbReference>
<gene>
    <name evidence="4" type="ORF">EEB11_01115</name>
</gene>
<proteinExistence type="predicted"/>
<feature type="domain" description="Ice-binding protein C-terminal" evidence="3">
    <location>
        <begin position="193"/>
        <end position="218"/>
    </location>
</feature>
<dbReference type="InterPro" id="IPR024038">
    <property type="entry name" value="MYXO-CTERM"/>
</dbReference>
<name>A0ABY2KR39_9RHOB</name>
<reference evidence="4 5" key="1">
    <citation type="submission" date="2018-11" db="EMBL/GenBank/DDBJ databases">
        <title>Tabrizicola sp. isolated from sediment of alpine lake.</title>
        <authorList>
            <person name="Liu Z."/>
        </authorList>
    </citation>
    <scope>NUCLEOTIDE SEQUENCE [LARGE SCALE GENOMIC DNA]</scope>
    <source>
        <strain evidence="4 5">DRYC-M-16</strain>
    </source>
</reference>
<sequence length="221" mass="22578">MRHILAFTLAASLAPMAQAAPVILDFAGNICGAGGDQACAPGAIIGQTYGDIAGQLDVVYDASRSAAGTSNLYYWDAGYETLANVAYGDFGAGGLSILFQPLAGFMVTVFGFDIAPYASRVTDTLVQVIDTATNSLLVNQGFTPLPSGEVTQFSGSWTSASGIQINLGPDAWDVGISNISYSVAPVGPDTPSPVPLPAAGWLMLAGLGGLGAIARRRRTAA</sequence>
<feature type="chain" id="PRO_5047193141" evidence="2">
    <location>
        <begin position="20"/>
        <end position="221"/>
    </location>
</feature>
<keyword evidence="1" id="KW-0812">Transmembrane</keyword>
<dbReference type="RefSeq" id="WP_135428574.1">
    <property type="nucleotide sequence ID" value="NZ_RPEM01000001.1"/>
</dbReference>
<dbReference type="NCBIfam" id="TIGR03901">
    <property type="entry name" value="MYXO-CTERM"/>
    <property type="match status" value="1"/>
</dbReference>
<dbReference type="EMBL" id="RPEM01000001">
    <property type="protein sequence ID" value="TGD45200.1"/>
    <property type="molecule type" value="Genomic_DNA"/>
</dbReference>
<evidence type="ECO:0000256" key="2">
    <source>
        <dbReference type="SAM" id="SignalP"/>
    </source>
</evidence>
<feature type="transmembrane region" description="Helical" evidence="1">
    <location>
        <begin position="194"/>
        <end position="214"/>
    </location>
</feature>
<evidence type="ECO:0000313" key="5">
    <source>
        <dbReference type="Proteomes" id="UP000297741"/>
    </source>
</evidence>